<keyword evidence="1" id="KW-1133">Transmembrane helix</keyword>
<comment type="caution">
    <text evidence="2">The sequence shown here is derived from an EMBL/GenBank/DDBJ whole genome shotgun (WGS) entry which is preliminary data.</text>
</comment>
<evidence type="ECO:0000256" key="1">
    <source>
        <dbReference type="SAM" id="Phobius"/>
    </source>
</evidence>
<proteinExistence type="predicted"/>
<gene>
    <name evidence="2" type="ORF">OMP40_22410</name>
</gene>
<evidence type="ECO:0000313" key="2">
    <source>
        <dbReference type="EMBL" id="MDG0811818.1"/>
    </source>
</evidence>
<dbReference type="RefSeq" id="WP_277534651.1">
    <property type="nucleotide sequence ID" value="NZ_JAPDIA010000007.1"/>
</dbReference>
<keyword evidence="3" id="KW-1185">Reference proteome</keyword>
<dbReference type="EMBL" id="JAPDIA010000007">
    <property type="protein sequence ID" value="MDG0811818.1"/>
    <property type="molecule type" value="Genomic_DNA"/>
</dbReference>
<protein>
    <submittedName>
        <fullName evidence="2">Uncharacterized protein</fullName>
    </submittedName>
</protein>
<feature type="transmembrane region" description="Helical" evidence="1">
    <location>
        <begin position="143"/>
        <end position="166"/>
    </location>
</feature>
<evidence type="ECO:0000313" key="3">
    <source>
        <dbReference type="Proteomes" id="UP001153404"/>
    </source>
</evidence>
<reference evidence="2" key="1">
    <citation type="submission" date="2022-10" db="EMBL/GenBank/DDBJ databases">
        <title>Comparative genomic analysis of Cohnella hashimotonis sp. nov., isolated from the International Space Station.</title>
        <authorList>
            <person name="Simpson A."/>
            <person name="Venkateswaran K."/>
        </authorList>
    </citation>
    <scope>NUCLEOTIDE SEQUENCE</scope>
    <source>
        <strain evidence="2">DSM 28161</strain>
    </source>
</reference>
<dbReference type="Proteomes" id="UP001153404">
    <property type="component" value="Unassembled WGS sequence"/>
</dbReference>
<keyword evidence="1" id="KW-0812">Transmembrane</keyword>
<keyword evidence="1" id="KW-0472">Membrane</keyword>
<accession>A0A9X4KW43</accession>
<dbReference type="AlphaFoldDB" id="A0A9X4KW43"/>
<organism evidence="2 3">
    <name type="scientific">Cohnella rhizosphaerae</name>
    <dbReference type="NCBI Taxonomy" id="1457232"/>
    <lineage>
        <taxon>Bacteria</taxon>
        <taxon>Bacillati</taxon>
        <taxon>Bacillota</taxon>
        <taxon>Bacilli</taxon>
        <taxon>Bacillales</taxon>
        <taxon>Paenibacillaceae</taxon>
        <taxon>Cohnella</taxon>
    </lineage>
</organism>
<sequence length="176" mass="19748">MMALLPGNQHVPEQTTVRISVQGKHSNTSKGNEVWLTEWQLDGENQSLGTVIENKPGWRMIYDRAFAATANDLIWTGKVKNKIELKFLKHPWSGLVKVSINEFNEEIDLYSEQDSEYIISLPIKGGGHNNKCCAMVCIVYMRIYICCLLAGIFASCSFSGVGYVLYSFSFFGCCSL</sequence>
<name>A0A9X4KW43_9BACL</name>